<sequence length="75" mass="9039">MDAFTYDLDQITTEWIQEQMNILNLKRKDVITHLGLDKSYMSRVFASEDSPHKIYLSRQTKAMFYYYFLAYKLSI</sequence>
<protein>
    <submittedName>
        <fullName evidence="1">Uncharacterized protein</fullName>
    </submittedName>
</protein>
<keyword evidence="2" id="KW-1185">Reference proteome</keyword>
<evidence type="ECO:0000313" key="1">
    <source>
        <dbReference type="EMBL" id="SDE69534.1"/>
    </source>
</evidence>
<dbReference type="EMBL" id="FNAS01000018">
    <property type="protein sequence ID" value="SDE69534.1"/>
    <property type="molecule type" value="Genomic_DNA"/>
</dbReference>
<organism evidence="1 2">
    <name type="scientific">Riemerella columbipharyngis</name>
    <dbReference type="NCBI Taxonomy" id="1071918"/>
    <lineage>
        <taxon>Bacteria</taxon>
        <taxon>Pseudomonadati</taxon>
        <taxon>Bacteroidota</taxon>
        <taxon>Flavobacteriia</taxon>
        <taxon>Flavobacteriales</taxon>
        <taxon>Weeksellaceae</taxon>
        <taxon>Riemerella</taxon>
    </lineage>
</organism>
<accession>A0A1G7F0R4</accession>
<name>A0A1G7F0R4_9FLAO</name>
<dbReference type="OrthoDB" id="1045370at2"/>
<dbReference type="Proteomes" id="UP000198517">
    <property type="component" value="Unassembled WGS sequence"/>
</dbReference>
<reference evidence="1 2" key="1">
    <citation type="submission" date="2016-10" db="EMBL/GenBank/DDBJ databases">
        <authorList>
            <person name="de Groot N.N."/>
        </authorList>
    </citation>
    <scope>NUCLEOTIDE SEQUENCE [LARGE SCALE GENOMIC DNA]</scope>
    <source>
        <strain evidence="1 2">DSM 24015</strain>
    </source>
</reference>
<dbReference type="RefSeq" id="WP_092737683.1">
    <property type="nucleotide sequence ID" value="NZ_FNAS01000018.1"/>
</dbReference>
<dbReference type="STRING" id="1071918.SAMN05421544_11851"/>
<evidence type="ECO:0000313" key="2">
    <source>
        <dbReference type="Proteomes" id="UP000198517"/>
    </source>
</evidence>
<gene>
    <name evidence="1" type="ORF">SAMN05421544_11851</name>
</gene>
<dbReference type="AlphaFoldDB" id="A0A1G7F0R4"/>
<proteinExistence type="predicted"/>